<keyword evidence="1" id="KW-1133">Transmembrane helix</keyword>
<keyword evidence="3" id="KW-1185">Reference proteome</keyword>
<protein>
    <recommendedName>
        <fullName evidence="4">DUF1640 domain-containing protein</fullName>
    </recommendedName>
</protein>
<evidence type="ECO:0000313" key="3">
    <source>
        <dbReference type="Proteomes" id="UP000231857"/>
    </source>
</evidence>
<evidence type="ECO:0000256" key="1">
    <source>
        <dbReference type="SAM" id="Phobius"/>
    </source>
</evidence>
<sequence length="190" mass="21981">MKVPIYKKVPARLEDILGPKGRDEFLDFVNFNWNLGSKILLEESSNQFEKRLTEEVGKIKTELSEFKNSTDQTSTSLKGELTNLKTEFAIFRSEFEGFKTEVRSEFAAVRSEIKSEIAVCKFELRTEMTEMKLELKEEMHSGFLGIYKEIAKIHQLISIQTKWILATGVSITVFMPILMKLLDRYLTQLP</sequence>
<dbReference type="Gene3D" id="1.20.58.130">
    <property type="match status" value="1"/>
</dbReference>
<dbReference type="EMBL" id="NPEI01000006">
    <property type="protein sequence ID" value="PKA15635.1"/>
    <property type="molecule type" value="Genomic_DNA"/>
</dbReference>
<dbReference type="RefSeq" id="WP_100722684.1">
    <property type="nucleotide sequence ID" value="NZ_NPEG01000001.1"/>
</dbReference>
<comment type="caution">
    <text evidence="2">The sequence shown here is derived from an EMBL/GenBank/DDBJ whole genome shotgun (WGS) entry which is preliminary data.</text>
</comment>
<proteinExistence type="predicted"/>
<keyword evidence="1" id="KW-0812">Transmembrane</keyword>
<dbReference type="NCBIfam" id="NF047472">
    <property type="entry name" value="LA_3696_Nterm"/>
    <property type="match status" value="1"/>
</dbReference>
<evidence type="ECO:0000313" key="2">
    <source>
        <dbReference type="EMBL" id="PKA15635.1"/>
    </source>
</evidence>
<reference evidence="2 3" key="1">
    <citation type="submission" date="2017-07" db="EMBL/GenBank/DDBJ databases">
        <title>Leptospira spp. isolated from tropical soils.</title>
        <authorList>
            <person name="Thibeaux R."/>
            <person name="Iraola G."/>
            <person name="Ferres I."/>
            <person name="Bierque E."/>
            <person name="Girault D."/>
            <person name="Soupe-Gilbert M.-E."/>
            <person name="Picardeau M."/>
            <person name="Goarant C."/>
        </authorList>
    </citation>
    <scope>NUCLEOTIDE SEQUENCE [LARGE SCALE GENOMIC DNA]</scope>
    <source>
        <strain evidence="2 3">ATI7-C-A2</strain>
    </source>
</reference>
<organism evidence="2 3">
    <name type="scientific">Leptospira haakeii</name>
    <dbReference type="NCBI Taxonomy" id="2023198"/>
    <lineage>
        <taxon>Bacteria</taxon>
        <taxon>Pseudomonadati</taxon>
        <taxon>Spirochaetota</taxon>
        <taxon>Spirochaetia</taxon>
        <taxon>Leptospirales</taxon>
        <taxon>Leptospiraceae</taxon>
        <taxon>Leptospira</taxon>
    </lineage>
</organism>
<evidence type="ECO:0008006" key="4">
    <source>
        <dbReference type="Google" id="ProtNLM"/>
    </source>
</evidence>
<feature type="transmembrane region" description="Helical" evidence="1">
    <location>
        <begin position="163"/>
        <end position="182"/>
    </location>
</feature>
<accession>A0ABX4PIP1</accession>
<dbReference type="Proteomes" id="UP000231857">
    <property type="component" value="Unassembled WGS sequence"/>
</dbReference>
<keyword evidence="1" id="KW-0472">Membrane</keyword>
<name>A0ABX4PIP1_9LEPT</name>
<gene>
    <name evidence="2" type="ORF">CH363_11470</name>
</gene>